<dbReference type="VEuPathDB" id="FungiDB:PSHT_05693"/>
<name>A0A2S4VCR7_9BASI</name>
<evidence type="ECO:0000313" key="2">
    <source>
        <dbReference type="EMBL" id="POW07322.1"/>
    </source>
</evidence>
<keyword evidence="3" id="KW-1185">Reference proteome</keyword>
<dbReference type="EMBL" id="PKSL01000076">
    <property type="protein sequence ID" value="POW07322.1"/>
    <property type="molecule type" value="Genomic_DNA"/>
</dbReference>
<dbReference type="AlphaFoldDB" id="A0A2S4VCR7"/>
<evidence type="ECO:0000256" key="1">
    <source>
        <dbReference type="SAM" id="MobiDB-lite"/>
    </source>
</evidence>
<gene>
    <name evidence="2" type="ORF">PSTT_08369</name>
</gene>
<protein>
    <submittedName>
        <fullName evidence="2">Uncharacterized protein</fullName>
    </submittedName>
</protein>
<reference evidence="2" key="1">
    <citation type="submission" date="2017-12" db="EMBL/GenBank/DDBJ databases">
        <title>Gene loss provides genomic basis for host adaptation in cereal stripe rust fungi.</title>
        <authorList>
            <person name="Xia C."/>
        </authorList>
    </citation>
    <scope>NUCLEOTIDE SEQUENCE [LARGE SCALE GENOMIC DNA]</scope>
    <source>
        <strain evidence="2">93-210</strain>
    </source>
</reference>
<proteinExistence type="predicted"/>
<dbReference type="VEuPathDB" id="FungiDB:PSTT_08369"/>
<dbReference type="Proteomes" id="UP000239156">
    <property type="component" value="Unassembled WGS sequence"/>
</dbReference>
<organism evidence="2 3">
    <name type="scientific">Puccinia striiformis</name>
    <dbReference type="NCBI Taxonomy" id="27350"/>
    <lineage>
        <taxon>Eukaryota</taxon>
        <taxon>Fungi</taxon>
        <taxon>Dikarya</taxon>
        <taxon>Basidiomycota</taxon>
        <taxon>Pucciniomycotina</taxon>
        <taxon>Pucciniomycetes</taxon>
        <taxon>Pucciniales</taxon>
        <taxon>Pucciniaceae</taxon>
        <taxon>Puccinia</taxon>
    </lineage>
</organism>
<feature type="compositionally biased region" description="Polar residues" evidence="1">
    <location>
        <begin position="292"/>
        <end position="314"/>
    </location>
</feature>
<sequence length="648" mass="73384">MLHWSAASSEITQLGAWIYLIHRAIAIASASEGLTQLSCHQLGDPVWTQPASLDSVQEIIHPIEHTCFANSWESELLFPACLSGHEEPAAAVRTTESFAGCPHEAWAMPTINHHINHQTAPSLIHRESQEPGGRSHNDLPENDWAANGSLEAIHALSASDQSLEASIENLLTVWDDSHAALVDKGSQEPSGRYRSDLPEYNWAANGSLEAINGLSASDQSQEVSIGNLLAVWDDSDAALIDGNFANFDFVKLDSYFNFNEDCTSFPGYISDPVSEWNPEDFLNPEYLRSDTTESSVTLAKGGHTTSPRAYNQGNQVGGDFNKEDKSGSPDHGQSTQKSSEDKIFEGVISTTRQNKGTKRKGFQSLESPHSMEDFEQNEQFGQKRKSSESDYPHSMENFEKLTFTDILSCEHIPQPIRDSLYDISKRVSNKVTTEDIRLKDNVSKKICSILRKNLHHMESVGSRDAHLSHKFTSYIEDPHSWYTYWNGLTKTVFRNSNHDNMTVQELTKMFPAFLQFVEMILTIIPWPKKQLELNQEEKLDFNKELKNAAQFFEDFKAYLMESVLGEDSRPDWTAAKDQFIKNFRKGKGEPVPTLWCVLELWMKTHYKIIWKALSENKRDALCQNVKTFFNNIFFHGIEEMTEKISRSK</sequence>
<feature type="region of interest" description="Disordered" evidence="1">
    <location>
        <begin position="292"/>
        <end position="392"/>
    </location>
</feature>
<dbReference type="VEuPathDB" id="FungiDB:PSHT_05692"/>
<accession>A0A2S4VCR7</accession>
<comment type="caution">
    <text evidence="2">The sequence shown here is derived from an EMBL/GenBank/DDBJ whole genome shotgun (WGS) entry which is preliminary data.</text>
</comment>
<evidence type="ECO:0000313" key="3">
    <source>
        <dbReference type="Proteomes" id="UP000239156"/>
    </source>
</evidence>